<reference evidence="1" key="2">
    <citation type="submission" date="2020-11" db="EMBL/GenBank/DDBJ databases">
        <authorList>
            <person name="McCartney M.A."/>
            <person name="Auch B."/>
            <person name="Kono T."/>
            <person name="Mallez S."/>
            <person name="Becker A."/>
            <person name="Gohl D.M."/>
            <person name="Silverstein K.A.T."/>
            <person name="Koren S."/>
            <person name="Bechman K.B."/>
            <person name="Herman A."/>
            <person name="Abrahante J.E."/>
            <person name="Garbe J."/>
        </authorList>
    </citation>
    <scope>NUCLEOTIDE SEQUENCE</scope>
    <source>
        <strain evidence="1">Duluth1</strain>
        <tissue evidence="1">Whole animal</tissue>
    </source>
</reference>
<gene>
    <name evidence="1" type="ORF">DPMN_164397</name>
</gene>
<protein>
    <submittedName>
        <fullName evidence="1">Uncharacterized protein</fullName>
    </submittedName>
</protein>
<evidence type="ECO:0000313" key="1">
    <source>
        <dbReference type="EMBL" id="KAH3786291.1"/>
    </source>
</evidence>
<reference evidence="1" key="1">
    <citation type="journal article" date="2019" name="bioRxiv">
        <title>The Genome of the Zebra Mussel, Dreissena polymorpha: A Resource for Invasive Species Research.</title>
        <authorList>
            <person name="McCartney M.A."/>
            <person name="Auch B."/>
            <person name="Kono T."/>
            <person name="Mallez S."/>
            <person name="Zhang Y."/>
            <person name="Obille A."/>
            <person name="Becker A."/>
            <person name="Abrahante J.E."/>
            <person name="Garbe J."/>
            <person name="Badalamenti J.P."/>
            <person name="Herman A."/>
            <person name="Mangelson H."/>
            <person name="Liachko I."/>
            <person name="Sullivan S."/>
            <person name="Sone E.D."/>
            <person name="Koren S."/>
            <person name="Silverstein K.A.T."/>
            <person name="Beckman K.B."/>
            <person name="Gohl D.M."/>
        </authorList>
    </citation>
    <scope>NUCLEOTIDE SEQUENCE</scope>
    <source>
        <strain evidence="1">Duluth1</strain>
        <tissue evidence="1">Whole animal</tissue>
    </source>
</reference>
<evidence type="ECO:0000313" key="2">
    <source>
        <dbReference type="Proteomes" id="UP000828390"/>
    </source>
</evidence>
<dbReference type="Proteomes" id="UP000828390">
    <property type="component" value="Unassembled WGS sequence"/>
</dbReference>
<accession>A0A9D4ISB4</accession>
<comment type="caution">
    <text evidence="1">The sequence shown here is derived from an EMBL/GenBank/DDBJ whole genome shotgun (WGS) entry which is preliminary data.</text>
</comment>
<keyword evidence="2" id="KW-1185">Reference proteome</keyword>
<sequence length="56" mass="5869">MGADGSGCTSSVGGDVSVSTAGSRVVCLLKNGENFLKYCLLRRVTLPVPSTLTTYW</sequence>
<dbReference type="EMBL" id="JAIWYP010000008">
    <property type="protein sequence ID" value="KAH3786291.1"/>
    <property type="molecule type" value="Genomic_DNA"/>
</dbReference>
<name>A0A9D4ISB4_DREPO</name>
<dbReference type="AlphaFoldDB" id="A0A9D4ISB4"/>
<proteinExistence type="predicted"/>
<organism evidence="1 2">
    <name type="scientific">Dreissena polymorpha</name>
    <name type="common">Zebra mussel</name>
    <name type="synonym">Mytilus polymorpha</name>
    <dbReference type="NCBI Taxonomy" id="45954"/>
    <lineage>
        <taxon>Eukaryota</taxon>
        <taxon>Metazoa</taxon>
        <taxon>Spiralia</taxon>
        <taxon>Lophotrochozoa</taxon>
        <taxon>Mollusca</taxon>
        <taxon>Bivalvia</taxon>
        <taxon>Autobranchia</taxon>
        <taxon>Heteroconchia</taxon>
        <taxon>Euheterodonta</taxon>
        <taxon>Imparidentia</taxon>
        <taxon>Neoheterodontei</taxon>
        <taxon>Myida</taxon>
        <taxon>Dreissenoidea</taxon>
        <taxon>Dreissenidae</taxon>
        <taxon>Dreissena</taxon>
    </lineage>
</organism>